<evidence type="ECO:0000256" key="1">
    <source>
        <dbReference type="ARBA" id="ARBA00006754"/>
    </source>
</evidence>
<dbReference type="Gene3D" id="1.10.10.2840">
    <property type="entry name" value="PucR C-terminal helix-turn-helix domain"/>
    <property type="match status" value="1"/>
</dbReference>
<dbReference type="Pfam" id="PF17853">
    <property type="entry name" value="GGDEF_2"/>
    <property type="match status" value="1"/>
</dbReference>
<protein>
    <submittedName>
        <fullName evidence="4">PucR family transcriptional regulator</fullName>
    </submittedName>
</protein>
<dbReference type="PANTHER" id="PTHR33744">
    <property type="entry name" value="CARBOHYDRATE DIACID REGULATOR"/>
    <property type="match status" value="1"/>
</dbReference>
<dbReference type="OrthoDB" id="3190266at2"/>
<name>A0A4U6QJU1_9ACTN</name>
<proteinExistence type="inferred from homology"/>
<sequence>MSGFGLSALLAESRSGGLRLVAGPVDGHWPTAATALTEDQLDPAGAGRLAVVATPLPHEPWRVDAILRRVHEYGYRGLAVPGADQLDSGARRLADRVGLTVLTVARPFELVEACWRLALARDAVVLDLVRRLTSAFRYGARDLGDLLRHLSAVTNSGVALLDTSGVLEEYRDERSAVDVGRLWVELVQWDRWTSIVHTPALSVASVRLDSPSRPGLRLAFFAAGIGESQLDALAVAAEIAMPAVAARILIDEVASVTDASVSSDLLRDFLDLGETYDADVDRRMTERGWRTSGHHLAFRVIGRTRVDGFALLRAVRTGLEALGIETLATIQGRGVTAWLRFVPAPTPRDLERHVHQLRAVHENLRRTFNVATGIGSLQADRTGLAVTIGEAVDAARIAAERSANNWFVRVDGLGLEQLLLARTENDTFLPAAQSLLAPLRGGDPAGGRADDDVLLVTLTSYLDHESGIAATAEALGVHRNTVTGRVQRIQEILGVDMHDPGVRLALHLACRAVLR</sequence>
<evidence type="ECO:0000313" key="4">
    <source>
        <dbReference type="EMBL" id="TKV60356.1"/>
    </source>
</evidence>
<dbReference type="Proteomes" id="UP000306985">
    <property type="component" value="Unassembled WGS sequence"/>
</dbReference>
<evidence type="ECO:0000259" key="2">
    <source>
        <dbReference type="Pfam" id="PF13556"/>
    </source>
</evidence>
<dbReference type="InterPro" id="IPR025736">
    <property type="entry name" value="PucR_C-HTH_dom"/>
</dbReference>
<keyword evidence="5" id="KW-1185">Reference proteome</keyword>
<comment type="similarity">
    <text evidence="1">Belongs to the CdaR family.</text>
</comment>
<comment type="caution">
    <text evidence="4">The sequence shown here is derived from an EMBL/GenBank/DDBJ whole genome shotgun (WGS) entry which is preliminary data.</text>
</comment>
<dbReference type="InterPro" id="IPR041522">
    <property type="entry name" value="CdaR_GGDEF"/>
</dbReference>
<feature type="domain" description="CdaR GGDEF-like" evidence="3">
    <location>
        <begin position="274"/>
        <end position="397"/>
    </location>
</feature>
<dbReference type="RefSeq" id="WP_137447660.1">
    <property type="nucleotide sequence ID" value="NZ_SZZH01000001.1"/>
</dbReference>
<dbReference type="InterPro" id="IPR042070">
    <property type="entry name" value="PucR_C-HTH_sf"/>
</dbReference>
<dbReference type="EMBL" id="SZZH01000001">
    <property type="protein sequence ID" value="TKV60356.1"/>
    <property type="molecule type" value="Genomic_DNA"/>
</dbReference>
<evidence type="ECO:0000313" key="5">
    <source>
        <dbReference type="Proteomes" id="UP000306985"/>
    </source>
</evidence>
<reference evidence="4 5" key="1">
    <citation type="submission" date="2019-05" db="EMBL/GenBank/DDBJ databases">
        <title>Nakamurella sp. N5BH11, whole genome shotgun sequence.</title>
        <authorList>
            <person name="Tuo L."/>
        </authorList>
    </citation>
    <scope>NUCLEOTIDE SEQUENCE [LARGE SCALE GENOMIC DNA]</scope>
    <source>
        <strain evidence="4 5">N5BH11</strain>
    </source>
</reference>
<dbReference type="PANTHER" id="PTHR33744:SF7">
    <property type="entry name" value="PUCR FAMILY TRANSCRIPTIONAL REGULATOR"/>
    <property type="match status" value="1"/>
</dbReference>
<gene>
    <name evidence="4" type="ORF">FDO65_01165</name>
</gene>
<organism evidence="4 5">
    <name type="scientific">Nakamurella flava</name>
    <dbReference type="NCBI Taxonomy" id="2576308"/>
    <lineage>
        <taxon>Bacteria</taxon>
        <taxon>Bacillati</taxon>
        <taxon>Actinomycetota</taxon>
        <taxon>Actinomycetes</taxon>
        <taxon>Nakamurellales</taxon>
        <taxon>Nakamurellaceae</taxon>
        <taxon>Nakamurella</taxon>
    </lineage>
</organism>
<dbReference type="Pfam" id="PF13556">
    <property type="entry name" value="HTH_30"/>
    <property type="match status" value="1"/>
</dbReference>
<dbReference type="AlphaFoldDB" id="A0A4U6QJU1"/>
<evidence type="ECO:0000259" key="3">
    <source>
        <dbReference type="Pfam" id="PF17853"/>
    </source>
</evidence>
<dbReference type="InterPro" id="IPR051448">
    <property type="entry name" value="CdaR-like_regulators"/>
</dbReference>
<feature type="domain" description="PucR C-terminal helix-turn-helix" evidence="2">
    <location>
        <begin position="454"/>
        <end position="512"/>
    </location>
</feature>
<accession>A0A4U6QJU1</accession>